<protein>
    <submittedName>
        <fullName evidence="4">Peptidoglycan DD-metalloendopeptidase family protein</fullName>
    </submittedName>
</protein>
<evidence type="ECO:0000259" key="3">
    <source>
        <dbReference type="Pfam" id="PF01551"/>
    </source>
</evidence>
<dbReference type="PANTHER" id="PTHR21666:SF291">
    <property type="entry name" value="STAGE II SPORULATION PROTEIN Q"/>
    <property type="match status" value="1"/>
</dbReference>
<evidence type="ECO:0000256" key="1">
    <source>
        <dbReference type="SAM" id="MobiDB-lite"/>
    </source>
</evidence>
<keyword evidence="2" id="KW-0812">Transmembrane</keyword>
<dbReference type="Proteomes" id="UP001589836">
    <property type="component" value="Unassembled WGS sequence"/>
</dbReference>
<dbReference type="Gene3D" id="2.70.70.10">
    <property type="entry name" value="Glucose Permease (Domain IIA)"/>
    <property type="match status" value="1"/>
</dbReference>
<name>A0ABV6LS80_9BACI</name>
<dbReference type="InterPro" id="IPR050570">
    <property type="entry name" value="Cell_wall_metabolism_enzyme"/>
</dbReference>
<feature type="compositionally biased region" description="Acidic residues" evidence="1">
    <location>
        <begin position="287"/>
        <end position="300"/>
    </location>
</feature>
<proteinExistence type="predicted"/>
<evidence type="ECO:0000256" key="2">
    <source>
        <dbReference type="SAM" id="Phobius"/>
    </source>
</evidence>
<reference evidence="4 5" key="1">
    <citation type="submission" date="2024-09" db="EMBL/GenBank/DDBJ databases">
        <authorList>
            <person name="Sun Q."/>
            <person name="Mori K."/>
        </authorList>
    </citation>
    <scope>NUCLEOTIDE SEQUENCE [LARGE SCALE GENOMIC DNA]</scope>
    <source>
        <strain evidence="4 5">NCAIM B.02529</strain>
    </source>
</reference>
<evidence type="ECO:0000313" key="4">
    <source>
        <dbReference type="EMBL" id="MFC0525260.1"/>
    </source>
</evidence>
<evidence type="ECO:0000313" key="5">
    <source>
        <dbReference type="Proteomes" id="UP001589836"/>
    </source>
</evidence>
<dbReference type="CDD" id="cd12797">
    <property type="entry name" value="M23_peptidase"/>
    <property type="match status" value="1"/>
</dbReference>
<keyword evidence="2" id="KW-1133">Transmembrane helix</keyword>
<sequence length="311" mass="34541">MREEENKSVSKNTWKRVFRKKWFFPSVYLITAALLLTGVLWYQNTGTNNQAEQPGAKEDVDSIDFSYEDNDAEPVMEQSENLSMPVEGREEVVIKTKFYDANGSKEDQEQALVFYENRYYQSKGISIAKEDGKVFDVTASASGTVTEVKEDPLFGQLVELTHENNVTTKYMSLGEVLVEVGAEVQQGDVIATAGKNLAGKDAGVHVHFEVRKGDTALNPEEFFNQPLNKLEASNGEEENEGTEEEQASEEQSTEQSAEESSDQSEGADHEEGQDPSDKEDAERSEDTPEDSESGTEEPNEDTQSSISMTNA</sequence>
<dbReference type="PANTHER" id="PTHR21666">
    <property type="entry name" value="PEPTIDASE-RELATED"/>
    <property type="match status" value="1"/>
</dbReference>
<feature type="compositionally biased region" description="Basic and acidic residues" evidence="1">
    <location>
        <begin position="266"/>
        <end position="286"/>
    </location>
</feature>
<dbReference type="InterPro" id="IPR011055">
    <property type="entry name" value="Dup_hybrid_motif"/>
</dbReference>
<dbReference type="Pfam" id="PF01551">
    <property type="entry name" value="Peptidase_M23"/>
    <property type="match status" value="1"/>
</dbReference>
<gene>
    <name evidence="4" type="ORF">ACFFGV_16890</name>
</gene>
<keyword evidence="5" id="KW-1185">Reference proteome</keyword>
<feature type="transmembrane region" description="Helical" evidence="2">
    <location>
        <begin position="21"/>
        <end position="42"/>
    </location>
</feature>
<dbReference type="RefSeq" id="WP_377350307.1">
    <property type="nucleotide sequence ID" value="NZ_JBHLTP010000013.1"/>
</dbReference>
<comment type="caution">
    <text evidence="4">The sequence shown here is derived from an EMBL/GenBank/DDBJ whole genome shotgun (WGS) entry which is preliminary data.</text>
</comment>
<dbReference type="EMBL" id="JBHLTP010000013">
    <property type="protein sequence ID" value="MFC0525260.1"/>
    <property type="molecule type" value="Genomic_DNA"/>
</dbReference>
<dbReference type="SUPFAM" id="SSF51261">
    <property type="entry name" value="Duplicated hybrid motif"/>
    <property type="match status" value="1"/>
</dbReference>
<accession>A0ABV6LS80</accession>
<feature type="compositionally biased region" description="Acidic residues" evidence="1">
    <location>
        <begin position="234"/>
        <end position="262"/>
    </location>
</feature>
<organism evidence="4 5">
    <name type="scientific">Pontibacillus salicampi</name>
    <dbReference type="NCBI Taxonomy" id="1449801"/>
    <lineage>
        <taxon>Bacteria</taxon>
        <taxon>Bacillati</taxon>
        <taxon>Bacillota</taxon>
        <taxon>Bacilli</taxon>
        <taxon>Bacillales</taxon>
        <taxon>Bacillaceae</taxon>
        <taxon>Pontibacillus</taxon>
    </lineage>
</organism>
<dbReference type="InterPro" id="IPR016047">
    <property type="entry name" value="M23ase_b-sheet_dom"/>
</dbReference>
<feature type="compositionally biased region" description="Polar residues" evidence="1">
    <location>
        <begin position="301"/>
        <end position="311"/>
    </location>
</feature>
<feature type="domain" description="M23ase beta-sheet core" evidence="3">
    <location>
        <begin position="122"/>
        <end position="219"/>
    </location>
</feature>
<feature type="region of interest" description="Disordered" evidence="1">
    <location>
        <begin position="232"/>
        <end position="311"/>
    </location>
</feature>
<keyword evidence="2" id="KW-0472">Membrane</keyword>